<dbReference type="Gene3D" id="3.30.565.10">
    <property type="entry name" value="Histidine kinase-like ATPase, C-terminal domain"/>
    <property type="match status" value="1"/>
</dbReference>
<dbReference type="SUPFAM" id="SSF55874">
    <property type="entry name" value="ATPase domain of HSP90 chaperone/DNA topoisomerase II/histidine kinase"/>
    <property type="match status" value="1"/>
</dbReference>
<evidence type="ECO:0000313" key="4">
    <source>
        <dbReference type="Proteomes" id="UP000534286"/>
    </source>
</evidence>
<sequence>MNLPLVTCRYERQRVASTRWTTLRLLGHADFPATPYSAPVARQWVRHLLAGKVAEAALDDVMLLLSEVVTNAVVHSDSSHSPSGSVTVCLAAGDGRLHIEVIDDGSAGSIPFVRASDPDSDGGRGLLLVDLIATDWGAHHDQSSTVVWFHLPSGTSGQPF</sequence>
<dbReference type="PANTHER" id="PTHR35526:SF3">
    <property type="entry name" value="ANTI-SIGMA-F FACTOR RSBW"/>
    <property type="match status" value="1"/>
</dbReference>
<organism evidence="3 4">
    <name type="scientific">Streptosporangium album</name>
    <dbReference type="NCBI Taxonomy" id="47479"/>
    <lineage>
        <taxon>Bacteria</taxon>
        <taxon>Bacillati</taxon>
        <taxon>Actinomycetota</taxon>
        <taxon>Actinomycetes</taxon>
        <taxon>Streptosporangiales</taxon>
        <taxon>Streptosporangiaceae</taxon>
        <taxon>Streptosporangium</taxon>
    </lineage>
</organism>
<dbReference type="AlphaFoldDB" id="A0A7W7WBQ9"/>
<evidence type="ECO:0000313" key="3">
    <source>
        <dbReference type="EMBL" id="MBB4940469.1"/>
    </source>
</evidence>
<dbReference type="Pfam" id="PF13581">
    <property type="entry name" value="HATPase_c_2"/>
    <property type="match status" value="1"/>
</dbReference>
<accession>A0A7W7WBQ9</accession>
<evidence type="ECO:0000256" key="1">
    <source>
        <dbReference type="ARBA" id="ARBA00022527"/>
    </source>
</evidence>
<keyword evidence="1" id="KW-0808">Transferase</keyword>
<proteinExistence type="predicted"/>
<keyword evidence="1" id="KW-0723">Serine/threonine-protein kinase</keyword>
<keyword evidence="1" id="KW-0418">Kinase</keyword>
<dbReference type="RefSeq" id="WP_184756271.1">
    <property type="nucleotide sequence ID" value="NZ_BAABEK010000033.1"/>
</dbReference>
<dbReference type="PANTHER" id="PTHR35526">
    <property type="entry name" value="ANTI-SIGMA-F FACTOR RSBW-RELATED"/>
    <property type="match status" value="1"/>
</dbReference>
<feature type="domain" description="Histidine kinase/HSP90-like ATPase" evidence="2">
    <location>
        <begin position="31"/>
        <end position="149"/>
    </location>
</feature>
<dbReference type="EMBL" id="JACHJU010000001">
    <property type="protein sequence ID" value="MBB4940469.1"/>
    <property type="molecule type" value="Genomic_DNA"/>
</dbReference>
<name>A0A7W7WBQ9_9ACTN</name>
<dbReference type="InterPro" id="IPR050267">
    <property type="entry name" value="Anti-sigma-factor_SerPK"/>
</dbReference>
<dbReference type="CDD" id="cd16936">
    <property type="entry name" value="HATPase_RsbW-like"/>
    <property type="match status" value="1"/>
</dbReference>
<dbReference type="InterPro" id="IPR003594">
    <property type="entry name" value="HATPase_dom"/>
</dbReference>
<reference evidence="3 4" key="1">
    <citation type="submission" date="2020-08" db="EMBL/GenBank/DDBJ databases">
        <title>Sequencing the genomes of 1000 actinobacteria strains.</title>
        <authorList>
            <person name="Klenk H.-P."/>
        </authorList>
    </citation>
    <scope>NUCLEOTIDE SEQUENCE [LARGE SCALE GENOMIC DNA]</scope>
    <source>
        <strain evidence="3 4">DSM 43023</strain>
    </source>
</reference>
<dbReference type="InterPro" id="IPR036890">
    <property type="entry name" value="HATPase_C_sf"/>
</dbReference>
<protein>
    <submittedName>
        <fullName evidence="3">Anti-sigma regulatory factor (Ser/Thr protein kinase)</fullName>
    </submittedName>
</protein>
<comment type="caution">
    <text evidence="3">The sequence shown here is derived from an EMBL/GenBank/DDBJ whole genome shotgun (WGS) entry which is preliminary data.</text>
</comment>
<dbReference type="GO" id="GO:0004674">
    <property type="term" value="F:protein serine/threonine kinase activity"/>
    <property type="evidence" value="ECO:0007669"/>
    <property type="project" value="UniProtKB-KW"/>
</dbReference>
<evidence type="ECO:0000259" key="2">
    <source>
        <dbReference type="Pfam" id="PF13581"/>
    </source>
</evidence>
<dbReference type="Proteomes" id="UP000534286">
    <property type="component" value="Unassembled WGS sequence"/>
</dbReference>
<keyword evidence="4" id="KW-1185">Reference proteome</keyword>
<gene>
    <name evidence="3" type="ORF">FHR32_004774</name>
</gene>